<name>J0DH09_9BIFI</name>
<dbReference type="AlphaFoldDB" id="J0DH09"/>
<dbReference type="STRING" id="857290.HMPREF9156_00402"/>
<dbReference type="InterPro" id="IPR025164">
    <property type="entry name" value="Toastrack_DUF4097"/>
</dbReference>
<dbReference type="HOGENOM" id="CLU_1224046_0_0_11"/>
<sequence length="226" mass="24496">MSDKDSKKDNKGAEDGRDEHHASFNGKTMVGLKLNLAGVSCSVDVGEAESLEFENCKKSDFFIEYADSILTVRRKKPLLKNIFVLTDADIPRVKITLPDRVLKSTKIKLNGAACTVNGLNSKKLTIRNRAANIDLDNVDIGTAKVSIEAGNVKWRSGVLRESIELACSAGNATFEGIPEDFGYDAKLRVGKLSLGSRQISALTAADTKKGTPFFKITCDVGNVSIR</sequence>
<dbReference type="RefSeq" id="WP_007147470.1">
    <property type="nucleotide sequence ID" value="NZ_AKCI01000001.1"/>
</dbReference>
<feature type="region of interest" description="Disordered" evidence="1">
    <location>
        <begin position="1"/>
        <end position="22"/>
    </location>
</feature>
<proteinExistence type="predicted"/>
<evidence type="ECO:0000259" key="2">
    <source>
        <dbReference type="Pfam" id="PF13349"/>
    </source>
</evidence>
<evidence type="ECO:0000313" key="3">
    <source>
        <dbReference type="EMBL" id="EJD65638.1"/>
    </source>
</evidence>
<organism evidence="3 4">
    <name type="scientific">Scardovia wiggsiae F0424</name>
    <dbReference type="NCBI Taxonomy" id="857290"/>
    <lineage>
        <taxon>Bacteria</taxon>
        <taxon>Bacillati</taxon>
        <taxon>Actinomycetota</taxon>
        <taxon>Actinomycetes</taxon>
        <taxon>Bifidobacteriales</taxon>
        <taxon>Bifidobacteriaceae</taxon>
        <taxon>Scardovia</taxon>
    </lineage>
</organism>
<dbReference type="EMBL" id="AGZS01000001">
    <property type="protein sequence ID" value="EJD65638.1"/>
    <property type="molecule type" value="Genomic_DNA"/>
</dbReference>
<evidence type="ECO:0000313" key="4">
    <source>
        <dbReference type="Proteomes" id="UP000006415"/>
    </source>
</evidence>
<dbReference type="Proteomes" id="UP000006415">
    <property type="component" value="Unassembled WGS sequence"/>
</dbReference>
<comment type="caution">
    <text evidence="3">The sequence shown here is derived from an EMBL/GenBank/DDBJ whole genome shotgun (WGS) entry which is preliminary data.</text>
</comment>
<dbReference type="Pfam" id="PF13349">
    <property type="entry name" value="DUF4097"/>
    <property type="match status" value="1"/>
</dbReference>
<feature type="domain" description="DUF4097" evidence="2">
    <location>
        <begin position="99"/>
        <end position="196"/>
    </location>
</feature>
<gene>
    <name evidence="3" type="ORF">HMPREF9156_00402</name>
</gene>
<accession>J0DH09</accession>
<keyword evidence="4" id="KW-1185">Reference proteome</keyword>
<protein>
    <recommendedName>
        <fullName evidence="2">DUF4097 domain-containing protein</fullName>
    </recommendedName>
</protein>
<reference evidence="3 4" key="1">
    <citation type="submission" date="2012-01" db="EMBL/GenBank/DDBJ databases">
        <title>The Genome Sequence of Scardovia wiggsiae F0424.</title>
        <authorList>
            <consortium name="The Broad Institute Genome Sequencing Platform"/>
            <person name="Earl A."/>
            <person name="Ward D."/>
            <person name="Feldgarden M."/>
            <person name="Gevers D."/>
            <person name="Izard J."/>
            <person name="Ganesan A."/>
            <person name="Baranova O.V."/>
            <person name="Blanton J.M."/>
            <person name="Tanner A.C."/>
            <person name="Mathney J."/>
            <person name="Dewhirst F.E."/>
            <person name="Young S.K."/>
            <person name="Zeng Q."/>
            <person name="Gargeya S."/>
            <person name="Fitzgerald M."/>
            <person name="Haas B."/>
            <person name="Abouelleil A."/>
            <person name="Alvarado L."/>
            <person name="Arachchi H.M."/>
            <person name="Berlin A."/>
            <person name="Chapman S.B."/>
            <person name="Gearin G."/>
            <person name="Goldberg J."/>
            <person name="Griggs A."/>
            <person name="Gujja S."/>
            <person name="Hansen M."/>
            <person name="Heiman D."/>
            <person name="Howarth C."/>
            <person name="Larimer J."/>
            <person name="Lui A."/>
            <person name="MacDonald P.J.P."/>
            <person name="McCowen C."/>
            <person name="Montmayeur A."/>
            <person name="Murphy C."/>
            <person name="Neiman D."/>
            <person name="Pearson M."/>
            <person name="Priest M."/>
            <person name="Roberts A."/>
            <person name="Saif S."/>
            <person name="Shea T."/>
            <person name="Sisk P."/>
            <person name="Stolte C."/>
            <person name="Sykes S."/>
            <person name="Wortman J."/>
            <person name="Nusbaum C."/>
            <person name="Birren B."/>
        </authorList>
    </citation>
    <scope>NUCLEOTIDE SEQUENCE [LARGE SCALE GENOMIC DNA]</scope>
    <source>
        <strain evidence="3 4">F0424</strain>
    </source>
</reference>
<evidence type="ECO:0000256" key="1">
    <source>
        <dbReference type="SAM" id="MobiDB-lite"/>
    </source>
</evidence>